<evidence type="ECO:0000313" key="2">
    <source>
        <dbReference type="Proteomes" id="UP000005113"/>
    </source>
</evidence>
<organism evidence="1 2">
    <name type="scientific">Saprospira grandis DSM 2844</name>
    <dbReference type="NCBI Taxonomy" id="694433"/>
    <lineage>
        <taxon>Bacteria</taxon>
        <taxon>Pseudomonadati</taxon>
        <taxon>Bacteroidota</taxon>
        <taxon>Saprospiria</taxon>
        <taxon>Saprospirales</taxon>
        <taxon>Saprospiraceae</taxon>
        <taxon>Saprospira</taxon>
    </lineage>
</organism>
<dbReference type="Proteomes" id="UP000005113">
    <property type="component" value="Unassembled WGS sequence"/>
</dbReference>
<protein>
    <submittedName>
        <fullName evidence="1">Uncharacterized protein</fullName>
    </submittedName>
</protein>
<name>J0Y053_9BACT</name>
<proteinExistence type="predicted"/>
<evidence type="ECO:0000313" key="1">
    <source>
        <dbReference type="EMBL" id="EJF54896.1"/>
    </source>
</evidence>
<dbReference type="HOGENOM" id="CLU_1000744_0_0_10"/>
<gene>
    <name evidence="1" type="ORF">SapgrDRAFT_3251</name>
</gene>
<dbReference type="RefSeq" id="WP_002660834.1">
    <property type="nucleotide sequence ID" value="NZ_JH719942.1"/>
</dbReference>
<accession>J0Y053</accession>
<sequence length="284" mass="31413">MESVIRMRGALMSLPFMTNDKEGLLRQWLGQMRPFMEEQTRLLNSTAFNQSDVCWGVESSDHKLLANRYAEFVKMAGLNANELKVFKKGLQIGGGEGKLQLFLELGESLQNTGWSLSGIYPLGQTLKLVPASTHRDQIEAWYAQHEADAAVLFGRSLAADTYSFFSTELFGANARENAELHISQAKALNVNPLPEALLGVLLEDEPAYIESFFKFGKAGLLEMGLRIPKPSEQMMTKLALVLGNSGLDGMAAYEGSLGNGFEKRFLQISRRSTGIIAHNQYALI</sequence>
<reference evidence="2" key="1">
    <citation type="journal article" date="2012" name="Stand. Genomic Sci.">
        <title>Permanent draft genome sequence of the gliding predator Saprospira grandis strain Sa g1 (= HR1).</title>
        <authorList>
            <person name="Mavromatis K."/>
            <person name="Chertkov O."/>
            <person name="Lapidus A."/>
            <person name="Nolan M."/>
            <person name="Lucas S."/>
            <person name="Tice H."/>
            <person name="Del Rio T.G."/>
            <person name="Cheng J.F."/>
            <person name="Han C."/>
            <person name="Tapia R."/>
            <person name="Bruce D."/>
            <person name="Goodwin L.A."/>
            <person name="Pitluck S."/>
            <person name="Huntemann M."/>
            <person name="Liolios K."/>
            <person name="Pagani I."/>
            <person name="Ivanova N."/>
            <person name="Mikhailova N."/>
            <person name="Pati A."/>
            <person name="Chen A."/>
            <person name="Palaniappan K."/>
            <person name="Land M."/>
            <person name="Brambilla E.M."/>
            <person name="Rohde M."/>
            <person name="Spring S."/>
            <person name="Goker M."/>
            <person name="Detter J.C."/>
            <person name="Bristow J."/>
            <person name="Eisen J.A."/>
            <person name="Markowitz V."/>
            <person name="Hugenholtz P."/>
            <person name="Kyrpides N.C."/>
            <person name="Klenk H.P."/>
            <person name="Woyke T."/>
        </authorList>
    </citation>
    <scope>NUCLEOTIDE SEQUENCE [LARGE SCALE GENOMIC DNA]</scope>
    <source>
        <strain evidence="2">DSM 2844</strain>
    </source>
</reference>
<dbReference type="EMBL" id="JH719942">
    <property type="protein sequence ID" value="EJF54896.1"/>
    <property type="molecule type" value="Genomic_DNA"/>
</dbReference>
<dbReference type="AlphaFoldDB" id="J0Y053"/>